<reference evidence="2" key="1">
    <citation type="submission" date="2019-10" db="EMBL/GenBank/DDBJ databases">
        <authorList>
            <person name="Ashton P.M."/>
            <person name="Dallman T."/>
            <person name="Nair S."/>
            <person name="De Pinna E."/>
            <person name="Peters T."/>
            <person name="Grant K."/>
        </authorList>
    </citation>
    <scope>NUCLEOTIDE SEQUENCE</scope>
    <source>
        <strain evidence="2">821023</strain>
    </source>
</reference>
<evidence type="ECO:0000313" key="2">
    <source>
        <dbReference type="EMBL" id="EDG4142313.1"/>
    </source>
</evidence>
<protein>
    <submittedName>
        <fullName evidence="2">Uncharacterized protein</fullName>
    </submittedName>
</protein>
<keyword evidence="1" id="KW-0812">Transmembrane</keyword>
<dbReference type="EMBL" id="AAMEBU010000051">
    <property type="protein sequence ID" value="EDG4142313.1"/>
    <property type="molecule type" value="Genomic_DNA"/>
</dbReference>
<proteinExistence type="predicted"/>
<feature type="transmembrane region" description="Helical" evidence="1">
    <location>
        <begin position="25"/>
        <end position="44"/>
    </location>
</feature>
<keyword evidence="1" id="KW-1133">Transmembrane helix</keyword>
<dbReference type="AlphaFoldDB" id="A0A630PPY4"/>
<comment type="caution">
    <text evidence="2">The sequence shown here is derived from an EMBL/GenBank/DDBJ whole genome shotgun (WGS) entry which is preliminary data.</text>
</comment>
<keyword evidence="1" id="KW-0472">Membrane</keyword>
<organism evidence="2">
    <name type="scientific">Listeria monocytogenes</name>
    <dbReference type="NCBI Taxonomy" id="1639"/>
    <lineage>
        <taxon>Bacteria</taxon>
        <taxon>Bacillati</taxon>
        <taxon>Bacillota</taxon>
        <taxon>Bacilli</taxon>
        <taxon>Bacillales</taxon>
        <taxon>Listeriaceae</taxon>
        <taxon>Listeria</taxon>
    </lineage>
</organism>
<evidence type="ECO:0000256" key="1">
    <source>
        <dbReference type="SAM" id="Phobius"/>
    </source>
</evidence>
<gene>
    <name evidence="2" type="ORF">GCS15_14965</name>
</gene>
<name>A0A630PPY4_LISMN</name>
<sequence>MENEDFVDIVNYFIELNMNYQLNNFIMPIATGLTLSFLISGLMITMRNSKKKTEANLLYREIVLIDKSISYEKLVKCAYLGGEEFELLILNNPCYVKIIKDREEEHIVLSAEKESNFKRLKKFFFGSSLSKKK</sequence>
<accession>A0A630PPY4</accession>